<proteinExistence type="predicted"/>
<dbReference type="Proteomes" id="UP000237000">
    <property type="component" value="Unassembled WGS sequence"/>
</dbReference>
<evidence type="ECO:0000313" key="1">
    <source>
        <dbReference type="EMBL" id="PON99420.1"/>
    </source>
</evidence>
<evidence type="ECO:0000313" key="2">
    <source>
        <dbReference type="Proteomes" id="UP000237000"/>
    </source>
</evidence>
<dbReference type="EMBL" id="JXTC01000018">
    <property type="protein sequence ID" value="PON99420.1"/>
    <property type="molecule type" value="Genomic_DNA"/>
</dbReference>
<feature type="non-terminal residue" evidence="1">
    <location>
        <position position="56"/>
    </location>
</feature>
<gene>
    <name evidence="1" type="ORF">TorRG33x02_045870</name>
</gene>
<organism evidence="1 2">
    <name type="scientific">Trema orientale</name>
    <name type="common">Charcoal tree</name>
    <name type="synonym">Celtis orientalis</name>
    <dbReference type="NCBI Taxonomy" id="63057"/>
    <lineage>
        <taxon>Eukaryota</taxon>
        <taxon>Viridiplantae</taxon>
        <taxon>Streptophyta</taxon>
        <taxon>Embryophyta</taxon>
        <taxon>Tracheophyta</taxon>
        <taxon>Spermatophyta</taxon>
        <taxon>Magnoliopsida</taxon>
        <taxon>eudicotyledons</taxon>
        <taxon>Gunneridae</taxon>
        <taxon>Pentapetalae</taxon>
        <taxon>rosids</taxon>
        <taxon>fabids</taxon>
        <taxon>Rosales</taxon>
        <taxon>Cannabaceae</taxon>
        <taxon>Trema</taxon>
    </lineage>
</organism>
<comment type="caution">
    <text evidence="1">The sequence shown here is derived from an EMBL/GenBank/DDBJ whole genome shotgun (WGS) entry which is preliminary data.</text>
</comment>
<sequence>MKNTRSVIVMRTKNFMVLVIIDDTDDTFDENEIEEDICIEPNGLGDMVELSLNSAV</sequence>
<accession>A0A2P5FNU9</accession>
<dbReference type="InParanoid" id="A0A2P5FNU9"/>
<keyword evidence="2" id="KW-1185">Reference proteome</keyword>
<protein>
    <submittedName>
        <fullName evidence="1">Uncharacterized protein</fullName>
    </submittedName>
</protein>
<name>A0A2P5FNU9_TREOI</name>
<reference evidence="2" key="1">
    <citation type="submission" date="2016-06" db="EMBL/GenBank/DDBJ databases">
        <title>Parallel loss of symbiosis genes in relatives of nitrogen-fixing non-legume Parasponia.</title>
        <authorList>
            <person name="Van Velzen R."/>
            <person name="Holmer R."/>
            <person name="Bu F."/>
            <person name="Rutten L."/>
            <person name="Van Zeijl A."/>
            <person name="Liu W."/>
            <person name="Santuari L."/>
            <person name="Cao Q."/>
            <person name="Sharma T."/>
            <person name="Shen D."/>
            <person name="Roswanjaya Y."/>
            <person name="Wardhani T."/>
            <person name="Kalhor M.S."/>
            <person name="Jansen J."/>
            <person name="Van den Hoogen J."/>
            <person name="Gungor B."/>
            <person name="Hartog M."/>
            <person name="Hontelez J."/>
            <person name="Verver J."/>
            <person name="Yang W.-C."/>
            <person name="Schijlen E."/>
            <person name="Repin R."/>
            <person name="Schilthuizen M."/>
            <person name="Schranz E."/>
            <person name="Heidstra R."/>
            <person name="Miyata K."/>
            <person name="Fedorova E."/>
            <person name="Kohlen W."/>
            <person name="Bisseling T."/>
            <person name="Smit S."/>
            <person name="Geurts R."/>
        </authorList>
    </citation>
    <scope>NUCLEOTIDE SEQUENCE [LARGE SCALE GENOMIC DNA]</scope>
    <source>
        <strain evidence="2">cv. RG33-2</strain>
    </source>
</reference>
<dbReference type="AlphaFoldDB" id="A0A2P5FNU9"/>